<evidence type="ECO:0000313" key="3">
    <source>
        <dbReference type="Proteomes" id="UP000542674"/>
    </source>
</evidence>
<organism evidence="2 3">
    <name type="scientific">Saccharothrix violaceirubra</name>
    <dbReference type="NCBI Taxonomy" id="413306"/>
    <lineage>
        <taxon>Bacteria</taxon>
        <taxon>Bacillati</taxon>
        <taxon>Actinomycetota</taxon>
        <taxon>Actinomycetes</taxon>
        <taxon>Pseudonocardiales</taxon>
        <taxon>Pseudonocardiaceae</taxon>
        <taxon>Saccharothrix</taxon>
    </lineage>
</organism>
<reference evidence="2 3" key="1">
    <citation type="submission" date="2020-08" db="EMBL/GenBank/DDBJ databases">
        <title>Sequencing the genomes of 1000 actinobacteria strains.</title>
        <authorList>
            <person name="Klenk H.-P."/>
        </authorList>
    </citation>
    <scope>NUCLEOTIDE SEQUENCE [LARGE SCALE GENOMIC DNA]</scope>
    <source>
        <strain evidence="2 3">DSM 45084</strain>
    </source>
</reference>
<dbReference type="Proteomes" id="UP000542674">
    <property type="component" value="Unassembled WGS sequence"/>
</dbReference>
<evidence type="ECO:0000313" key="2">
    <source>
        <dbReference type="EMBL" id="MBB4966724.1"/>
    </source>
</evidence>
<dbReference type="EMBL" id="JACHJS010000001">
    <property type="protein sequence ID" value="MBB4966724.1"/>
    <property type="molecule type" value="Genomic_DNA"/>
</dbReference>
<evidence type="ECO:0000256" key="1">
    <source>
        <dbReference type="SAM" id="MobiDB-lite"/>
    </source>
</evidence>
<dbReference type="AlphaFoldDB" id="A0A7W7WWT3"/>
<comment type="caution">
    <text evidence="2">The sequence shown here is derived from an EMBL/GenBank/DDBJ whole genome shotgun (WGS) entry which is preliminary data.</text>
</comment>
<proteinExistence type="predicted"/>
<protein>
    <submittedName>
        <fullName evidence="2">Uncharacterized protein</fullName>
    </submittedName>
</protein>
<accession>A0A7W7WWT3</accession>
<feature type="region of interest" description="Disordered" evidence="1">
    <location>
        <begin position="1"/>
        <end position="103"/>
    </location>
</feature>
<dbReference type="RefSeq" id="WP_184670933.1">
    <property type="nucleotide sequence ID" value="NZ_BAABAI010000022.1"/>
</dbReference>
<gene>
    <name evidence="2" type="ORF">F4559_004083</name>
</gene>
<name>A0A7W7WWT3_9PSEU</name>
<feature type="compositionally biased region" description="Basic and acidic residues" evidence="1">
    <location>
        <begin position="79"/>
        <end position="103"/>
    </location>
</feature>
<feature type="compositionally biased region" description="Basic and acidic residues" evidence="1">
    <location>
        <begin position="18"/>
        <end position="42"/>
    </location>
</feature>
<sequence length="103" mass="11515">MVPHLRRCPRGTGGQDGQRQDVGQRDRSGVRERMARVHDDHPAFPVQQVPRVPSGVQGQPGERDDHLVAHQRGAGAGDRQFRPEVRADVRERGGEGRRDRLGQ</sequence>
<keyword evidence="3" id="KW-1185">Reference proteome</keyword>